<feature type="compositionally biased region" description="Basic and acidic residues" evidence="2">
    <location>
        <begin position="327"/>
        <end position="349"/>
    </location>
</feature>
<evidence type="ECO:0000313" key="5">
    <source>
        <dbReference type="Proteomes" id="UP000324800"/>
    </source>
</evidence>
<feature type="compositionally biased region" description="Basic and acidic residues" evidence="2">
    <location>
        <begin position="197"/>
        <end position="207"/>
    </location>
</feature>
<dbReference type="OrthoDB" id="410104at2759"/>
<keyword evidence="1" id="KW-0175">Coiled coil</keyword>
<evidence type="ECO:0000256" key="1">
    <source>
        <dbReference type="SAM" id="Coils"/>
    </source>
</evidence>
<feature type="domain" description="Reverse transcriptase" evidence="3">
    <location>
        <begin position="347"/>
        <end position="629"/>
    </location>
</feature>
<dbReference type="InterPro" id="IPR000477">
    <property type="entry name" value="RT_dom"/>
</dbReference>
<evidence type="ECO:0000313" key="4">
    <source>
        <dbReference type="EMBL" id="KAA6371449.1"/>
    </source>
</evidence>
<dbReference type="GO" id="GO:0003697">
    <property type="term" value="F:single-stranded DNA binding"/>
    <property type="evidence" value="ECO:0007669"/>
    <property type="project" value="TreeGrafter"/>
</dbReference>
<dbReference type="GO" id="GO:0000724">
    <property type="term" value="P:double-strand break repair via homologous recombination"/>
    <property type="evidence" value="ECO:0007669"/>
    <property type="project" value="TreeGrafter"/>
</dbReference>
<evidence type="ECO:0000259" key="3">
    <source>
        <dbReference type="PROSITE" id="PS50878"/>
    </source>
</evidence>
<feature type="region of interest" description="Disordered" evidence="2">
    <location>
        <begin position="137"/>
        <end position="403"/>
    </location>
</feature>
<proteinExistence type="predicted"/>
<dbReference type="AlphaFoldDB" id="A0A5J4ULR4"/>
<evidence type="ECO:0000256" key="2">
    <source>
        <dbReference type="SAM" id="MobiDB-lite"/>
    </source>
</evidence>
<dbReference type="Pfam" id="PF00078">
    <property type="entry name" value="RVT_1"/>
    <property type="match status" value="1"/>
</dbReference>
<dbReference type="InterPro" id="IPR052003">
    <property type="entry name" value="HR_DNA-Binding_Protein"/>
</dbReference>
<feature type="compositionally biased region" description="Low complexity" evidence="2">
    <location>
        <begin position="224"/>
        <end position="247"/>
    </location>
</feature>
<protein>
    <recommendedName>
        <fullName evidence="3">Reverse transcriptase domain-containing protein</fullName>
    </recommendedName>
</protein>
<feature type="compositionally biased region" description="Basic and acidic residues" evidence="2">
    <location>
        <begin position="357"/>
        <end position="383"/>
    </location>
</feature>
<feature type="non-terminal residue" evidence="4">
    <location>
        <position position="955"/>
    </location>
</feature>
<dbReference type="Proteomes" id="UP000324800">
    <property type="component" value="Unassembled WGS sequence"/>
</dbReference>
<sequence>MYHFYKACIFAQFYPKAFFFQSAIAIKKDQKPKPRPITIPEAMDKIMAKIILKLEEGAYQNGIPATQMGVKKKWGSEKIINLIQLAIDTQKISTKYNNENEKRNQNKVRIKRRRQTLPLMDSIQEINSRINEIEEEISLQQQQQQEKEEEEEEEEEEEQQRQQKENQEVEEEEEEEEKEDNSQQESESESESEEENDNKINNDNERNKKQKKIKRKKKEKGQKQKQTQTQEQNEIPQSSSSSSSSSSTPLILVSPDISTIDNNNNINPAKNRPLIANTPTPKKIAIQQKPISENVFSYSPPKPRKDPQQQPNESKQAANAETQQTENKNKKNINDTPKKGDNEKIKETSKNQTTTKIYKDNELDEVSKQHTNTHEEDKSDIKIKNKRKDKSQEQKREKTRNSEKIIQVQKSQIDDEQQLIQQIQAKIDKCNQVQRAQDTELIIIQTDISGAFNSARRDQILNKLQNLGMSNIGLQYNQQSFEKQDLRHYTKENALKLNIQNGIPQGNPLSPANFAILTADVINTLNLAKRMQFEQTRQTRNIGNSSEWIEACYAYMDDLFMFASSQQQAEMLIEVAEEELNKLHMKLNYGKCKALWVRNGLISQPKPHITTKYGQIDTTDYLEVLGAPITQKQEKREEYFTKVAEQILKVQDIASLMYMQNSMTITKYCTASKLVRLVQTTQIEDESIKQLDRRIRNKVGRNMELEEDAVKSMLNMPIKLGGEGIPAVRDIKVPALVATQYELAQEPIIQEILKQAHILNNGELTDNQDETTHLMGKKCEQTGRILEVLESWEEARNSLRQTNSKMSQHALWMHEKQKDYEYLQSMQEEIGEHLIRRINGAKGRFSGAHRRAIGANNVTKMDDETITTEMNDACLSTKREERIKSRVKRALGIRENEEIEKCIICGNNWRVGHITNCTCVQSTKTRRHTETKYQIAAIFKGLPDVQVELEPGAGH</sequence>
<reference evidence="4 5" key="1">
    <citation type="submission" date="2019-03" db="EMBL/GenBank/DDBJ databases">
        <title>Single cell metagenomics reveals metabolic interactions within the superorganism composed of flagellate Streblomastix strix and complex community of Bacteroidetes bacteria on its surface.</title>
        <authorList>
            <person name="Treitli S.C."/>
            <person name="Kolisko M."/>
            <person name="Husnik F."/>
            <person name="Keeling P."/>
            <person name="Hampl V."/>
        </authorList>
    </citation>
    <scope>NUCLEOTIDE SEQUENCE [LARGE SCALE GENOMIC DNA]</scope>
    <source>
        <strain evidence="4">ST1C</strain>
    </source>
</reference>
<dbReference type="SUPFAM" id="SSF56672">
    <property type="entry name" value="DNA/RNA polymerases"/>
    <property type="match status" value="1"/>
</dbReference>
<feature type="coiled-coil region" evidence="1">
    <location>
        <begin position="406"/>
        <end position="433"/>
    </location>
</feature>
<feature type="compositionally biased region" description="Acidic residues" evidence="2">
    <location>
        <begin position="186"/>
        <end position="196"/>
    </location>
</feature>
<name>A0A5J4ULR4_9EUKA</name>
<feature type="compositionally biased region" description="Basic residues" evidence="2">
    <location>
        <begin position="208"/>
        <end position="220"/>
    </location>
</feature>
<feature type="compositionally biased region" description="Basic and acidic residues" evidence="2">
    <location>
        <begin position="390"/>
        <end position="403"/>
    </location>
</feature>
<feature type="compositionally biased region" description="Acidic residues" evidence="2">
    <location>
        <begin position="168"/>
        <end position="179"/>
    </location>
</feature>
<dbReference type="GO" id="GO:0003690">
    <property type="term" value="F:double-stranded DNA binding"/>
    <property type="evidence" value="ECO:0007669"/>
    <property type="project" value="TreeGrafter"/>
</dbReference>
<dbReference type="PROSITE" id="PS50878">
    <property type="entry name" value="RT_POL"/>
    <property type="match status" value="1"/>
</dbReference>
<dbReference type="InterPro" id="IPR043502">
    <property type="entry name" value="DNA/RNA_pol_sf"/>
</dbReference>
<accession>A0A5J4ULR4</accession>
<feature type="compositionally biased region" description="Acidic residues" evidence="2">
    <location>
        <begin position="147"/>
        <end position="158"/>
    </location>
</feature>
<comment type="caution">
    <text evidence="4">The sequence shown here is derived from an EMBL/GenBank/DDBJ whole genome shotgun (WGS) entry which is preliminary data.</text>
</comment>
<feature type="compositionally biased region" description="Low complexity" evidence="2">
    <location>
        <begin position="254"/>
        <end position="268"/>
    </location>
</feature>
<dbReference type="PANTHER" id="PTHR15361:SF5">
    <property type="entry name" value="C3H1-TYPE DOMAIN-CONTAINING PROTEIN"/>
    <property type="match status" value="1"/>
</dbReference>
<dbReference type="EMBL" id="SNRW01014451">
    <property type="protein sequence ID" value="KAA6371449.1"/>
    <property type="molecule type" value="Genomic_DNA"/>
</dbReference>
<gene>
    <name evidence="4" type="ORF">EZS28_033024</name>
</gene>
<feature type="compositionally biased region" description="Polar residues" evidence="2">
    <location>
        <begin position="312"/>
        <end position="326"/>
    </location>
</feature>
<dbReference type="GO" id="GO:0036297">
    <property type="term" value="P:interstrand cross-link repair"/>
    <property type="evidence" value="ECO:0007669"/>
    <property type="project" value="TreeGrafter"/>
</dbReference>
<organism evidence="4 5">
    <name type="scientific">Streblomastix strix</name>
    <dbReference type="NCBI Taxonomy" id="222440"/>
    <lineage>
        <taxon>Eukaryota</taxon>
        <taxon>Metamonada</taxon>
        <taxon>Preaxostyla</taxon>
        <taxon>Oxymonadida</taxon>
        <taxon>Streblomastigidae</taxon>
        <taxon>Streblomastix</taxon>
    </lineage>
</organism>
<dbReference type="PANTHER" id="PTHR15361">
    <property type="entry name" value="RAD51/NUKS-INTERACTING PROTEIN"/>
    <property type="match status" value="1"/>
</dbReference>